<reference evidence="2" key="1">
    <citation type="submission" date="2017-08" db="EMBL/GenBank/DDBJ databases">
        <title>Assembly of the North American Bullfrog Genome.</title>
        <authorList>
            <person name="Warren R.L."/>
            <person name="Vandervalk B.P."/>
            <person name="Kucuk E."/>
            <person name="Birol I."/>
            <person name="Helbing C."/>
            <person name="Pandoh P."/>
            <person name="Behsaz B."/>
            <person name="Mohamadi H."/>
            <person name="Chu J."/>
            <person name="Jackman S."/>
            <person name="Hammond S.A."/>
            <person name="Veldhoen N."/>
            <person name="Kirk H."/>
            <person name="Zhao Y."/>
            <person name="Coope R."/>
            <person name="Pleasance S."/>
            <person name="Moore R."/>
            <person name="Holt R."/>
        </authorList>
    </citation>
    <scope>NUCLEOTIDE SEQUENCE</scope>
    <source>
        <strain evidence="2">Bruno</strain>
        <tissue evidence="2">Liver</tissue>
    </source>
</reference>
<evidence type="ECO:0000256" key="1">
    <source>
        <dbReference type="SAM" id="SignalP"/>
    </source>
</evidence>
<dbReference type="AlphaFoldDB" id="A0A2G9NB39"/>
<organism evidence="2">
    <name type="scientific">Aquarana catesbeiana</name>
    <name type="common">American bullfrog</name>
    <name type="synonym">Rana catesbeiana</name>
    <dbReference type="NCBI Taxonomy" id="8400"/>
    <lineage>
        <taxon>Eukaryota</taxon>
        <taxon>Metazoa</taxon>
        <taxon>Chordata</taxon>
        <taxon>Craniata</taxon>
        <taxon>Vertebrata</taxon>
        <taxon>Euteleostomi</taxon>
        <taxon>Amphibia</taxon>
        <taxon>Batrachia</taxon>
        <taxon>Anura</taxon>
        <taxon>Neobatrachia</taxon>
        <taxon>Ranoidea</taxon>
        <taxon>Ranidae</taxon>
        <taxon>Aquarana</taxon>
    </lineage>
</organism>
<name>A0A2G9NB39_AQUCT</name>
<feature type="chain" id="PRO_5013546889" description="Secreted protein" evidence="1">
    <location>
        <begin position="23"/>
        <end position="80"/>
    </location>
</feature>
<evidence type="ECO:0008006" key="3">
    <source>
        <dbReference type="Google" id="ProtNLM"/>
    </source>
</evidence>
<proteinExistence type="predicted"/>
<feature type="signal peptide" evidence="1">
    <location>
        <begin position="1"/>
        <end position="22"/>
    </location>
</feature>
<dbReference type="EMBL" id="KV923128">
    <property type="protein sequence ID" value="PIN88294.1"/>
    <property type="molecule type" value="Genomic_DNA"/>
</dbReference>
<gene>
    <name evidence="2" type="ORF">AB205_0181050</name>
</gene>
<protein>
    <recommendedName>
        <fullName evidence="3">Secreted protein</fullName>
    </recommendedName>
</protein>
<accession>A0A2G9NB39</accession>
<keyword evidence="1" id="KW-0732">Signal</keyword>
<sequence>MRRMQLALMSFISKLYLTVVTPNLVFLSASPPPAPHPLQDGQHQRGLSVCGPKADRYCLQWIATNEANDLLCVLWNKESR</sequence>
<evidence type="ECO:0000313" key="2">
    <source>
        <dbReference type="EMBL" id="PIN88294.1"/>
    </source>
</evidence>